<sequence>MSEVSQRIQNYFKDFEHANNMYDPELLDPLVNDPLVGAYPSGDVHAVKKGDYLAGTRESGEYLKSLGYQFFKLTPVKETPLKDNYVLVEVKGTARVEQASGKSFDLVHDSFYILHVKEDSIKMVFTITHDAPTQMMEDQGFLTAE</sequence>
<proteinExistence type="predicted"/>
<dbReference type="Proteomes" id="UP000706926">
    <property type="component" value="Unassembled WGS sequence"/>
</dbReference>
<evidence type="ECO:0000313" key="2">
    <source>
        <dbReference type="Proteomes" id="UP000706926"/>
    </source>
</evidence>
<keyword evidence="2" id="KW-1185">Reference proteome</keyword>
<accession>A0ABS4F570</accession>
<gene>
    <name evidence="1" type="ORF">J2Z18_000464</name>
</gene>
<dbReference type="GeneID" id="95402516"/>
<dbReference type="EMBL" id="JAGGKI010000001">
    <property type="protein sequence ID" value="MBP1891395.1"/>
    <property type="molecule type" value="Genomic_DNA"/>
</dbReference>
<comment type="caution">
    <text evidence="1">The sequence shown here is derived from an EMBL/GenBank/DDBJ whole genome shotgun (WGS) entry which is preliminary data.</text>
</comment>
<name>A0ABS4F570_9BACL</name>
<protein>
    <recommendedName>
        <fullName evidence="3">Nuclear transport factor 2 family protein</fullName>
    </recommendedName>
</protein>
<reference evidence="1 2" key="1">
    <citation type="submission" date="2021-03" db="EMBL/GenBank/DDBJ databases">
        <title>Genomic Encyclopedia of Type Strains, Phase IV (KMG-IV): sequencing the most valuable type-strain genomes for metagenomic binning, comparative biology and taxonomic classification.</title>
        <authorList>
            <person name="Goeker M."/>
        </authorList>
    </citation>
    <scope>NUCLEOTIDE SEQUENCE [LARGE SCALE GENOMIC DNA]</scope>
    <source>
        <strain evidence="1 2">DSM 15596</strain>
    </source>
</reference>
<evidence type="ECO:0000313" key="1">
    <source>
        <dbReference type="EMBL" id="MBP1891395.1"/>
    </source>
</evidence>
<organism evidence="1 2">
    <name type="scientific">Paenibacillus lactis</name>
    <dbReference type="NCBI Taxonomy" id="228574"/>
    <lineage>
        <taxon>Bacteria</taxon>
        <taxon>Bacillati</taxon>
        <taxon>Bacillota</taxon>
        <taxon>Bacilli</taxon>
        <taxon>Bacillales</taxon>
        <taxon>Paenibacillaceae</taxon>
        <taxon>Paenibacillus</taxon>
    </lineage>
</organism>
<dbReference type="RefSeq" id="WP_210094131.1">
    <property type="nucleotide sequence ID" value="NZ_CP139098.1"/>
</dbReference>
<evidence type="ECO:0008006" key="3">
    <source>
        <dbReference type="Google" id="ProtNLM"/>
    </source>
</evidence>